<accession>A0ABD1NID7</accession>
<dbReference type="Proteomes" id="UP001603857">
    <property type="component" value="Unassembled WGS sequence"/>
</dbReference>
<evidence type="ECO:0000313" key="1">
    <source>
        <dbReference type="EMBL" id="KAL2347447.1"/>
    </source>
</evidence>
<dbReference type="AlphaFoldDB" id="A0ABD1NID7"/>
<organism evidence="1 2">
    <name type="scientific">Flemingia macrophylla</name>
    <dbReference type="NCBI Taxonomy" id="520843"/>
    <lineage>
        <taxon>Eukaryota</taxon>
        <taxon>Viridiplantae</taxon>
        <taxon>Streptophyta</taxon>
        <taxon>Embryophyta</taxon>
        <taxon>Tracheophyta</taxon>
        <taxon>Spermatophyta</taxon>
        <taxon>Magnoliopsida</taxon>
        <taxon>eudicotyledons</taxon>
        <taxon>Gunneridae</taxon>
        <taxon>Pentapetalae</taxon>
        <taxon>rosids</taxon>
        <taxon>fabids</taxon>
        <taxon>Fabales</taxon>
        <taxon>Fabaceae</taxon>
        <taxon>Papilionoideae</taxon>
        <taxon>50 kb inversion clade</taxon>
        <taxon>NPAAA clade</taxon>
        <taxon>indigoferoid/millettioid clade</taxon>
        <taxon>Phaseoleae</taxon>
        <taxon>Flemingia</taxon>
    </lineage>
</organism>
<comment type="caution">
    <text evidence="1">The sequence shown here is derived from an EMBL/GenBank/DDBJ whole genome shotgun (WGS) entry which is preliminary data.</text>
</comment>
<evidence type="ECO:0000313" key="2">
    <source>
        <dbReference type="Proteomes" id="UP001603857"/>
    </source>
</evidence>
<gene>
    <name evidence="1" type="ORF">Fmac_001447</name>
</gene>
<keyword evidence="2" id="KW-1185">Reference proteome</keyword>
<reference evidence="1 2" key="1">
    <citation type="submission" date="2024-08" db="EMBL/GenBank/DDBJ databases">
        <title>Insights into the chromosomal genome structure of Flemingia macrophylla.</title>
        <authorList>
            <person name="Ding Y."/>
            <person name="Zhao Y."/>
            <person name="Bi W."/>
            <person name="Wu M."/>
            <person name="Zhao G."/>
            <person name="Gong Y."/>
            <person name="Li W."/>
            <person name="Zhang P."/>
        </authorList>
    </citation>
    <scope>NUCLEOTIDE SEQUENCE [LARGE SCALE GENOMIC DNA]</scope>
    <source>
        <strain evidence="1">DYQJB</strain>
        <tissue evidence="1">Leaf</tissue>
    </source>
</reference>
<name>A0ABD1NID7_9FABA</name>
<sequence length="110" mass="12311">MATSKAMMGCLLTKKRAAAAQESAKRLRTNDNILVRDASVISILKEVETLTTRVVILTWSAEGQVRSSNSIRKKVEKEVSLLRERDDKLVNNVATLEEEKQLSMGEKTHL</sequence>
<protein>
    <submittedName>
        <fullName evidence="1">Uncharacterized protein</fullName>
    </submittedName>
</protein>
<dbReference type="EMBL" id="JBGMDY010000001">
    <property type="protein sequence ID" value="KAL2347447.1"/>
    <property type="molecule type" value="Genomic_DNA"/>
</dbReference>
<proteinExistence type="predicted"/>